<protein>
    <submittedName>
        <fullName evidence="2">GNAT family N-acetyltransferase</fullName>
    </submittedName>
</protein>
<gene>
    <name evidence="2" type="ORF">DI544_07945</name>
</gene>
<organism evidence="2 3">
    <name type="scientific">Sphingomonas taxi</name>
    <dbReference type="NCBI Taxonomy" id="1549858"/>
    <lineage>
        <taxon>Bacteria</taxon>
        <taxon>Pseudomonadati</taxon>
        <taxon>Pseudomonadota</taxon>
        <taxon>Alphaproteobacteria</taxon>
        <taxon>Sphingomonadales</taxon>
        <taxon>Sphingomonadaceae</taxon>
        <taxon>Sphingomonas</taxon>
    </lineage>
</organism>
<feature type="domain" description="N-acetyltransferase" evidence="1">
    <location>
        <begin position="17"/>
        <end position="169"/>
    </location>
</feature>
<evidence type="ECO:0000313" key="3">
    <source>
        <dbReference type="Proteomes" id="UP000249229"/>
    </source>
</evidence>
<name>A0A2W5P8R2_9SPHN</name>
<proteinExistence type="predicted"/>
<dbReference type="SUPFAM" id="SSF55729">
    <property type="entry name" value="Acyl-CoA N-acyltransferases (Nat)"/>
    <property type="match status" value="1"/>
</dbReference>
<reference evidence="2 3" key="1">
    <citation type="submission" date="2017-08" db="EMBL/GenBank/DDBJ databases">
        <title>Infants hospitalized years apart are colonized by the same room-sourced microbial strains.</title>
        <authorList>
            <person name="Brooks B."/>
            <person name="Olm M.R."/>
            <person name="Firek B.A."/>
            <person name="Baker R."/>
            <person name="Thomas B.C."/>
            <person name="Morowitz M.J."/>
            <person name="Banfield J.F."/>
        </authorList>
    </citation>
    <scope>NUCLEOTIDE SEQUENCE [LARGE SCALE GENOMIC DNA]</scope>
    <source>
        <strain evidence="2">S2_005_001_R1_22</strain>
    </source>
</reference>
<evidence type="ECO:0000313" key="2">
    <source>
        <dbReference type="EMBL" id="PZQ60898.1"/>
    </source>
</evidence>
<dbReference type="PROSITE" id="PS51186">
    <property type="entry name" value="GNAT"/>
    <property type="match status" value="1"/>
</dbReference>
<dbReference type="Gene3D" id="3.40.630.30">
    <property type="match status" value="1"/>
</dbReference>
<dbReference type="Proteomes" id="UP000249229">
    <property type="component" value="Unassembled WGS sequence"/>
</dbReference>
<dbReference type="InterPro" id="IPR016181">
    <property type="entry name" value="Acyl_CoA_acyltransferase"/>
</dbReference>
<keyword evidence="2" id="KW-0808">Transferase</keyword>
<dbReference type="Pfam" id="PF00583">
    <property type="entry name" value="Acetyltransf_1"/>
    <property type="match status" value="1"/>
</dbReference>
<evidence type="ECO:0000259" key="1">
    <source>
        <dbReference type="PROSITE" id="PS51186"/>
    </source>
</evidence>
<dbReference type="InterPro" id="IPR000182">
    <property type="entry name" value="GNAT_dom"/>
</dbReference>
<dbReference type="EMBL" id="QFQI01000004">
    <property type="protein sequence ID" value="PZQ60898.1"/>
    <property type="molecule type" value="Genomic_DNA"/>
</dbReference>
<dbReference type="CDD" id="cd04301">
    <property type="entry name" value="NAT_SF"/>
    <property type="match status" value="1"/>
</dbReference>
<dbReference type="GO" id="GO:0016747">
    <property type="term" value="F:acyltransferase activity, transferring groups other than amino-acyl groups"/>
    <property type="evidence" value="ECO:0007669"/>
    <property type="project" value="InterPro"/>
</dbReference>
<comment type="caution">
    <text evidence="2">The sequence shown here is derived from an EMBL/GenBank/DDBJ whole genome shotgun (WGS) entry which is preliminary data.</text>
</comment>
<dbReference type="AlphaFoldDB" id="A0A2W5P8R2"/>
<accession>A0A2W5P8R2</accession>
<sequence>MTEKTTTELRTRDGYRFHVRPVTGNDEPRLTDFFHHVGPEDLRFRFLSAVREVSHDWLVGMMNPGERTDSLLAENDRGEVVAAAMLAGDPAGERGEVAISIRADEKGRGIGWTLLEHLVGIARARGYASIESIEDRQNRAAITIEQEMGFDTQPVDGDSTLILVRKRLR</sequence>